<dbReference type="AlphaFoldDB" id="A0A0L0N379"/>
<feature type="transmembrane region" description="Helical" evidence="1">
    <location>
        <begin position="187"/>
        <end position="207"/>
    </location>
</feature>
<dbReference type="Proteomes" id="UP000036947">
    <property type="component" value="Unassembled WGS sequence"/>
</dbReference>
<dbReference type="OrthoDB" id="3449024at2759"/>
<feature type="transmembrane region" description="Helical" evidence="1">
    <location>
        <begin position="106"/>
        <end position="130"/>
    </location>
</feature>
<protein>
    <submittedName>
        <fullName evidence="2">Uncharacterized protein</fullName>
    </submittedName>
</protein>
<comment type="caution">
    <text evidence="2">The sequence shown here is derived from an EMBL/GenBank/DDBJ whole genome shotgun (WGS) entry which is preliminary data.</text>
</comment>
<evidence type="ECO:0000313" key="3">
    <source>
        <dbReference type="Proteomes" id="UP000036947"/>
    </source>
</evidence>
<feature type="transmembrane region" description="Helical" evidence="1">
    <location>
        <begin position="73"/>
        <end position="94"/>
    </location>
</feature>
<reference evidence="2 3" key="1">
    <citation type="journal article" date="2015" name="BMC Genomics">
        <title>The genome of the truffle-parasite Tolypocladium ophioglossoides and the evolution of antifungal peptaibiotics.</title>
        <authorList>
            <person name="Quandt C.A."/>
            <person name="Bushley K.E."/>
            <person name="Spatafora J.W."/>
        </authorList>
    </citation>
    <scope>NUCLEOTIDE SEQUENCE [LARGE SCALE GENOMIC DNA]</scope>
    <source>
        <strain evidence="2 3">CBS 100239</strain>
    </source>
</reference>
<keyword evidence="1" id="KW-1133">Transmembrane helix</keyword>
<organism evidence="2 3">
    <name type="scientific">Tolypocladium ophioglossoides (strain CBS 100239)</name>
    <name type="common">Snaketongue truffleclub</name>
    <name type="synonym">Elaphocordyceps ophioglossoides</name>
    <dbReference type="NCBI Taxonomy" id="1163406"/>
    <lineage>
        <taxon>Eukaryota</taxon>
        <taxon>Fungi</taxon>
        <taxon>Dikarya</taxon>
        <taxon>Ascomycota</taxon>
        <taxon>Pezizomycotina</taxon>
        <taxon>Sordariomycetes</taxon>
        <taxon>Hypocreomycetidae</taxon>
        <taxon>Hypocreales</taxon>
        <taxon>Ophiocordycipitaceae</taxon>
        <taxon>Tolypocladium</taxon>
    </lineage>
</organism>
<keyword evidence="1" id="KW-0472">Membrane</keyword>
<gene>
    <name evidence="2" type="ORF">TOPH_06667</name>
</gene>
<sequence length="267" mass="28807">MFLVAYMDDLLNRCGRSLSMSPRNLQYACAISGIVVLILNLVGFAASGFLPPIPPSWDAERTAEHYREHEKGILAGAALMAISSMPYLAYTAAISAQMRRIPNLPYAARALQLASGAVAAVSFLMSGVILAVADYRLDRPAEITQALNDLFWFISILPWPAFAAQDLGLAYAIIFDCRLNPLFPKPIAMVNIVASLLFVPSIALPCFKNGPLAWNGSVSFWIPISVFGVQVVIDSICLVRAVSTDAETGEKVVDVQPTGLGTVDKMV</sequence>
<name>A0A0L0N379_TOLOC</name>
<keyword evidence="1" id="KW-0812">Transmembrane</keyword>
<feature type="transmembrane region" description="Helical" evidence="1">
    <location>
        <begin position="219"/>
        <end position="242"/>
    </location>
</feature>
<feature type="transmembrane region" description="Helical" evidence="1">
    <location>
        <begin position="25"/>
        <end position="53"/>
    </location>
</feature>
<proteinExistence type="predicted"/>
<feature type="transmembrane region" description="Helical" evidence="1">
    <location>
        <begin position="150"/>
        <end position="175"/>
    </location>
</feature>
<accession>A0A0L0N379</accession>
<dbReference type="EMBL" id="LFRF01000024">
    <property type="protein sequence ID" value="KND88568.1"/>
    <property type="molecule type" value="Genomic_DNA"/>
</dbReference>
<evidence type="ECO:0000256" key="1">
    <source>
        <dbReference type="SAM" id="Phobius"/>
    </source>
</evidence>
<keyword evidence="3" id="KW-1185">Reference proteome</keyword>
<evidence type="ECO:0000313" key="2">
    <source>
        <dbReference type="EMBL" id="KND88568.1"/>
    </source>
</evidence>